<dbReference type="InterPro" id="IPR013094">
    <property type="entry name" value="AB_hydrolase_3"/>
</dbReference>
<feature type="region of interest" description="Disordered" evidence="2">
    <location>
        <begin position="1"/>
        <end position="28"/>
    </location>
</feature>
<dbReference type="InterPro" id="IPR050300">
    <property type="entry name" value="GDXG_lipolytic_enzyme"/>
</dbReference>
<reference evidence="4 5" key="1">
    <citation type="submission" date="2015-01" db="EMBL/GenBank/DDBJ databases">
        <title>The Genome Sequence of Exophiala xenobiotica CBS118157.</title>
        <authorList>
            <consortium name="The Broad Institute Genomics Platform"/>
            <person name="Cuomo C."/>
            <person name="de Hoog S."/>
            <person name="Gorbushina A."/>
            <person name="Stielow B."/>
            <person name="Teixiera M."/>
            <person name="Abouelleil A."/>
            <person name="Chapman S.B."/>
            <person name="Priest M."/>
            <person name="Young S.K."/>
            <person name="Wortman J."/>
            <person name="Nusbaum C."/>
            <person name="Birren B."/>
        </authorList>
    </citation>
    <scope>NUCLEOTIDE SEQUENCE [LARGE SCALE GENOMIC DNA]</scope>
    <source>
        <strain evidence="4 5">CBS 118157</strain>
    </source>
</reference>
<gene>
    <name evidence="4" type="ORF">PV05_02461</name>
</gene>
<accession>A0A0D2ET36</accession>
<dbReference type="PANTHER" id="PTHR48081:SF8">
    <property type="entry name" value="ALPHA_BETA HYDROLASE FOLD-3 DOMAIN-CONTAINING PROTEIN-RELATED"/>
    <property type="match status" value="1"/>
</dbReference>
<evidence type="ECO:0000256" key="2">
    <source>
        <dbReference type="SAM" id="MobiDB-lite"/>
    </source>
</evidence>
<name>A0A0D2ET36_9EURO</name>
<proteinExistence type="predicted"/>
<dbReference type="InterPro" id="IPR029058">
    <property type="entry name" value="AB_hydrolase_fold"/>
</dbReference>
<organism evidence="4 5">
    <name type="scientific">Exophiala xenobiotica</name>
    <dbReference type="NCBI Taxonomy" id="348802"/>
    <lineage>
        <taxon>Eukaryota</taxon>
        <taxon>Fungi</taxon>
        <taxon>Dikarya</taxon>
        <taxon>Ascomycota</taxon>
        <taxon>Pezizomycotina</taxon>
        <taxon>Eurotiomycetes</taxon>
        <taxon>Chaetothyriomycetidae</taxon>
        <taxon>Chaetothyriales</taxon>
        <taxon>Herpotrichiellaceae</taxon>
        <taxon>Exophiala</taxon>
    </lineage>
</organism>
<feature type="region of interest" description="Disordered" evidence="2">
    <location>
        <begin position="125"/>
        <end position="147"/>
    </location>
</feature>
<dbReference type="OrthoDB" id="408631at2759"/>
<dbReference type="GeneID" id="25324369"/>
<evidence type="ECO:0000313" key="4">
    <source>
        <dbReference type="EMBL" id="KIW57905.1"/>
    </source>
</evidence>
<dbReference type="EMBL" id="KN847318">
    <property type="protein sequence ID" value="KIW57905.1"/>
    <property type="molecule type" value="Genomic_DNA"/>
</dbReference>
<feature type="compositionally biased region" description="Basic and acidic residues" evidence="2">
    <location>
        <begin position="1"/>
        <end position="19"/>
    </location>
</feature>
<keyword evidence="1" id="KW-0378">Hydrolase</keyword>
<evidence type="ECO:0000313" key="5">
    <source>
        <dbReference type="Proteomes" id="UP000054342"/>
    </source>
</evidence>
<dbReference type="GO" id="GO:0016787">
    <property type="term" value="F:hydrolase activity"/>
    <property type="evidence" value="ECO:0007669"/>
    <property type="project" value="UniProtKB-KW"/>
</dbReference>
<dbReference type="Pfam" id="PF07859">
    <property type="entry name" value="Abhydrolase_3"/>
    <property type="match status" value="1"/>
</dbReference>
<keyword evidence="5" id="KW-1185">Reference proteome</keyword>
<dbReference type="STRING" id="348802.A0A0D2ET36"/>
<dbReference type="PANTHER" id="PTHR48081">
    <property type="entry name" value="AB HYDROLASE SUPERFAMILY PROTEIN C4A8.06C"/>
    <property type="match status" value="1"/>
</dbReference>
<feature type="domain" description="Alpha/beta hydrolase fold-3" evidence="3">
    <location>
        <begin position="203"/>
        <end position="417"/>
    </location>
</feature>
<dbReference type="SUPFAM" id="SSF53474">
    <property type="entry name" value="alpha/beta-Hydrolases"/>
    <property type="match status" value="1"/>
</dbReference>
<dbReference type="HOGENOM" id="CLU_012494_6_3_1"/>
<evidence type="ECO:0000256" key="1">
    <source>
        <dbReference type="ARBA" id="ARBA00022801"/>
    </source>
</evidence>
<feature type="compositionally biased region" description="Polar residues" evidence="2">
    <location>
        <begin position="125"/>
        <end position="138"/>
    </location>
</feature>
<dbReference type="AlphaFoldDB" id="A0A0D2ET36"/>
<dbReference type="Proteomes" id="UP000054342">
    <property type="component" value="Unassembled WGS sequence"/>
</dbReference>
<dbReference type="RefSeq" id="XP_013318489.1">
    <property type="nucleotide sequence ID" value="XM_013463035.1"/>
</dbReference>
<evidence type="ECO:0000259" key="3">
    <source>
        <dbReference type="Pfam" id="PF07859"/>
    </source>
</evidence>
<sequence length="443" mass="48603">MQKERGVEGDSVDKEESRHGCAPKGSSRIPTSELCRDPVLVVSLNYQRTEVYEATDCRLFYTLEHLSNAGQIWVTVAGQAFGVTDTKPYSLCVDGSTNHKSSLSGNATLFHDGNPTNVTDFVSSWTSGSGSENGTTPVDLNPANRGKPNDAGKLHVGSLCALYDVEFRDVSLPVGDTQEVSLRMYKPSDWDKTETVNQAPTYLWFHGGGFLFGSLGTEDAHCIRLVRHLHVVVVSVNYRHTPEYVWPIQREDTCAATEWVFQNLDLLGRDVTRVIVAGASAGSLLAAAVVIQDIYTRNSSRFCGLILDIPLLGNSTRFPTSSIQAGKLSLEECKLAPLLPLARLQFFEDLLGDAALHDPTYNVLGADEEILKGFPPTHFHVAGRDILRDQGLLFAERLRSASIPTTVDIYAGLPHGFRGYTTLNATRKWIEDHVAAVKRLARA</sequence>
<protein>
    <recommendedName>
        <fullName evidence="3">Alpha/beta hydrolase fold-3 domain-containing protein</fullName>
    </recommendedName>
</protein>
<dbReference type="Gene3D" id="3.40.50.1820">
    <property type="entry name" value="alpha/beta hydrolase"/>
    <property type="match status" value="1"/>
</dbReference>